<dbReference type="PANTHER" id="PTHR18895:SF74">
    <property type="entry name" value="MTRF1L RELEASE FACTOR GLUTAMINE METHYLTRANSFERASE"/>
    <property type="match status" value="1"/>
</dbReference>
<dbReference type="PROSITE" id="PS00092">
    <property type="entry name" value="N6_MTASE"/>
    <property type="match status" value="1"/>
</dbReference>
<evidence type="ECO:0000256" key="1">
    <source>
        <dbReference type="ARBA" id="ARBA00022603"/>
    </source>
</evidence>
<evidence type="ECO:0000313" key="4">
    <source>
        <dbReference type="EMBL" id="AWI74684.1"/>
    </source>
</evidence>
<dbReference type="InterPro" id="IPR029063">
    <property type="entry name" value="SAM-dependent_MTases_sf"/>
</dbReference>
<dbReference type="InterPro" id="IPR002052">
    <property type="entry name" value="DNA_methylase_N6_adenine_CS"/>
</dbReference>
<sequence length="380" mass="41563">MTDPQLSWIEQDEACTARWHSESGTPPPRRVQMADDTMNADTAFRLACEGTALLWRGDFQNARLLLQAVARRAEPKPKKAARKKAKAADVTPAHAFHLYRQSQAQRARILGMLLIPVGEDYTIPLRRAPDISEACVEAYGESTGPFVVSLRELLGVVSAHEWRKKGVEIPELGARIHAHYGVYSPVRGEYVDLVAKAPLPGKALAFDIGTGTGVLAALLVRRGVARVIATDQSPRAIACARDNIERLGMSGKVEIETTDLFPDGRASLVVCNPPWLPAAASSLLEQSVYDPDSRMLKGFLSGLASHLTPGGEGWLILSDLAEHLGLRSREFLQEEIAKNGLKVVARTEIRPRHSRATDESDPLHHARSAEMTSLWRLAAA</sequence>
<dbReference type="RefSeq" id="WP_108948391.1">
    <property type="nucleotide sequence ID" value="NZ_CP022187.1"/>
</dbReference>
<keyword evidence="1 4" id="KW-0489">Methyltransferase</keyword>
<dbReference type="KEGG" id="acom:CEW83_05220"/>
<dbReference type="SUPFAM" id="SSF53335">
    <property type="entry name" value="S-adenosyl-L-methionine-dependent methyltransferases"/>
    <property type="match status" value="1"/>
</dbReference>
<evidence type="ECO:0000259" key="3">
    <source>
        <dbReference type="Pfam" id="PF05175"/>
    </source>
</evidence>
<dbReference type="GO" id="GO:0003676">
    <property type="term" value="F:nucleic acid binding"/>
    <property type="evidence" value="ECO:0007669"/>
    <property type="project" value="InterPro"/>
</dbReference>
<dbReference type="Proteomes" id="UP000244930">
    <property type="component" value="Chromosome"/>
</dbReference>
<dbReference type="GO" id="GO:0036009">
    <property type="term" value="F:protein-glutamine N-methyltransferase activity"/>
    <property type="evidence" value="ECO:0007669"/>
    <property type="project" value="TreeGrafter"/>
</dbReference>
<dbReference type="InterPro" id="IPR050320">
    <property type="entry name" value="N5-glutamine_MTase"/>
</dbReference>
<dbReference type="Gene3D" id="3.40.50.150">
    <property type="entry name" value="Vaccinia Virus protein VP39"/>
    <property type="match status" value="1"/>
</dbReference>
<keyword evidence="4" id="KW-0808">Transferase</keyword>
<organism evidence="4 5">
    <name type="scientific">Parazoarcus communis</name>
    <dbReference type="NCBI Taxonomy" id="41977"/>
    <lineage>
        <taxon>Bacteria</taxon>
        <taxon>Pseudomonadati</taxon>
        <taxon>Pseudomonadota</taxon>
        <taxon>Betaproteobacteria</taxon>
        <taxon>Rhodocyclales</taxon>
        <taxon>Zoogloeaceae</taxon>
        <taxon>Parazoarcus</taxon>
    </lineage>
</organism>
<evidence type="ECO:0000256" key="2">
    <source>
        <dbReference type="ARBA" id="ARBA00022691"/>
    </source>
</evidence>
<protein>
    <submittedName>
        <fullName evidence="4">Methyltransferase</fullName>
    </submittedName>
</protein>
<dbReference type="GO" id="GO:0032259">
    <property type="term" value="P:methylation"/>
    <property type="evidence" value="ECO:0007669"/>
    <property type="project" value="UniProtKB-KW"/>
</dbReference>
<accession>A0A2U8GME7</accession>
<gene>
    <name evidence="4" type="ORF">CEW83_05220</name>
</gene>
<proteinExistence type="predicted"/>
<dbReference type="EMBL" id="CP022187">
    <property type="protein sequence ID" value="AWI74684.1"/>
    <property type="molecule type" value="Genomic_DNA"/>
</dbReference>
<evidence type="ECO:0000313" key="5">
    <source>
        <dbReference type="Proteomes" id="UP000244930"/>
    </source>
</evidence>
<dbReference type="CDD" id="cd02440">
    <property type="entry name" value="AdoMet_MTases"/>
    <property type="match status" value="1"/>
</dbReference>
<reference evidence="4 5" key="1">
    <citation type="submission" date="2017-06" db="EMBL/GenBank/DDBJ databases">
        <title>Azoarcus.</title>
        <authorList>
            <person name="Woo J.-H."/>
            <person name="Kim H.-S."/>
        </authorList>
    </citation>
    <scope>NUCLEOTIDE SEQUENCE [LARGE SCALE GENOMIC DNA]</scope>
    <source>
        <strain evidence="4 5">TSPY31</strain>
    </source>
</reference>
<keyword evidence="5" id="KW-1185">Reference proteome</keyword>
<name>A0A2U8GME7_9RHOO</name>
<dbReference type="AlphaFoldDB" id="A0A2U8GME7"/>
<dbReference type="InterPro" id="IPR007848">
    <property type="entry name" value="Small_mtfrase_dom"/>
</dbReference>
<dbReference type="Pfam" id="PF05175">
    <property type="entry name" value="MTS"/>
    <property type="match status" value="1"/>
</dbReference>
<dbReference type="PANTHER" id="PTHR18895">
    <property type="entry name" value="HEMK METHYLTRANSFERASE"/>
    <property type="match status" value="1"/>
</dbReference>
<keyword evidence="2" id="KW-0949">S-adenosyl-L-methionine</keyword>
<feature type="domain" description="Methyltransferase small" evidence="3">
    <location>
        <begin position="204"/>
        <end position="318"/>
    </location>
</feature>